<dbReference type="eggNOG" id="ENOG50300K4">
    <property type="taxonomic scope" value="Bacteria"/>
</dbReference>
<accession>A0A068SMJ3</accession>
<keyword evidence="2" id="KW-1185">Reference proteome</keyword>
<evidence type="ECO:0000313" key="2">
    <source>
        <dbReference type="Proteomes" id="UP000028181"/>
    </source>
</evidence>
<dbReference type="KEGG" id="ngg:RG540_CH12590"/>
<dbReference type="OrthoDB" id="7585319at2"/>
<name>A0A068SMJ3_NEOGA</name>
<dbReference type="AlphaFoldDB" id="A0A068SMJ3"/>
<protein>
    <submittedName>
        <fullName evidence="1">Uncharacterized protein</fullName>
    </submittedName>
</protein>
<dbReference type="RefSeq" id="WP_038585779.1">
    <property type="nucleotide sequence ID" value="NZ_HG938353.1"/>
</dbReference>
<evidence type="ECO:0000313" key="1">
    <source>
        <dbReference type="EMBL" id="CDN47443.1"/>
    </source>
</evidence>
<dbReference type="PATRIC" id="fig|1028800.3.peg.1273"/>
<proteinExistence type="predicted"/>
<dbReference type="GeneID" id="24255605"/>
<dbReference type="EMBL" id="HG938353">
    <property type="protein sequence ID" value="CDN47443.1"/>
    <property type="molecule type" value="Genomic_DNA"/>
</dbReference>
<dbReference type="HOGENOM" id="CLU_2917927_0_0_5"/>
<gene>
    <name evidence="1" type="ORF">RG540_CH12590</name>
</gene>
<dbReference type="Proteomes" id="UP000028181">
    <property type="component" value="Chromosome I"/>
</dbReference>
<organism evidence="1 2">
    <name type="scientific">Neorhizobium galegae bv. orientalis str. HAMBI 540</name>
    <dbReference type="NCBI Taxonomy" id="1028800"/>
    <lineage>
        <taxon>Bacteria</taxon>
        <taxon>Pseudomonadati</taxon>
        <taxon>Pseudomonadota</taxon>
        <taxon>Alphaproteobacteria</taxon>
        <taxon>Hyphomicrobiales</taxon>
        <taxon>Rhizobiaceae</taxon>
        <taxon>Rhizobium/Agrobacterium group</taxon>
        <taxon>Neorhizobium</taxon>
    </lineage>
</organism>
<sequence length="61" mass="7137">MSDLKDKISFKELTESQVAAAGDEHYDSWKDDKVRNALKQSEDRSKMTPAKKVWEKFGFER</sequence>
<reference evidence="2" key="1">
    <citation type="journal article" date="2014" name="BMC Genomics">
        <title>Genome sequencing of two Neorhizobium galegae strains reveals a noeT gene responsible for the unusual acetylation of the nodulation factors.</title>
        <authorList>
            <person name="Osterman J."/>
            <person name="Marsh J."/>
            <person name="Laine P.K."/>
            <person name="Zeng Z."/>
            <person name="Alatalo E."/>
            <person name="Sullivan J.T."/>
            <person name="Young J.P."/>
            <person name="Thomas-Oates J."/>
            <person name="Paulin L."/>
            <person name="Lindstrom K."/>
        </authorList>
    </citation>
    <scope>NUCLEOTIDE SEQUENCE [LARGE SCALE GENOMIC DNA]</scope>
    <source>
        <strain evidence="2">HAMBI 540</strain>
    </source>
</reference>